<keyword evidence="2" id="KW-1185">Reference proteome</keyword>
<gene>
    <name evidence="1" type="ORF">SLEP1_g59948</name>
</gene>
<name>A0AAV5MTV6_9ROSI</name>
<dbReference type="EMBL" id="BPVZ01001360">
    <property type="protein sequence ID" value="GKV53421.1"/>
    <property type="molecule type" value="Genomic_DNA"/>
</dbReference>
<sequence>RVIIFCISSALCSWMQKMTA</sequence>
<accession>A0AAV5MTV6</accession>
<evidence type="ECO:0000313" key="1">
    <source>
        <dbReference type="EMBL" id="GKV53421.1"/>
    </source>
</evidence>
<dbReference type="AlphaFoldDB" id="A0AAV5MTV6"/>
<reference evidence="1 2" key="1">
    <citation type="journal article" date="2021" name="Commun. Biol.">
        <title>The genome of Shorea leprosula (Dipterocarpaceae) highlights the ecological relevance of drought in aseasonal tropical rainforests.</title>
        <authorList>
            <person name="Ng K.K.S."/>
            <person name="Kobayashi M.J."/>
            <person name="Fawcett J.A."/>
            <person name="Hatakeyama M."/>
            <person name="Paape T."/>
            <person name="Ng C.H."/>
            <person name="Ang C.C."/>
            <person name="Tnah L.H."/>
            <person name="Lee C.T."/>
            <person name="Nishiyama T."/>
            <person name="Sese J."/>
            <person name="O'Brien M.J."/>
            <person name="Copetti D."/>
            <person name="Mohd Noor M.I."/>
            <person name="Ong R.C."/>
            <person name="Putra M."/>
            <person name="Sireger I.Z."/>
            <person name="Indrioko S."/>
            <person name="Kosugi Y."/>
            <person name="Izuno A."/>
            <person name="Isagi Y."/>
            <person name="Lee S.L."/>
            <person name="Shimizu K.K."/>
        </authorList>
    </citation>
    <scope>NUCLEOTIDE SEQUENCE [LARGE SCALE GENOMIC DNA]</scope>
    <source>
        <strain evidence="1">214</strain>
    </source>
</reference>
<feature type="non-terminal residue" evidence="1">
    <location>
        <position position="1"/>
    </location>
</feature>
<organism evidence="1 2">
    <name type="scientific">Rubroshorea leprosula</name>
    <dbReference type="NCBI Taxonomy" id="152421"/>
    <lineage>
        <taxon>Eukaryota</taxon>
        <taxon>Viridiplantae</taxon>
        <taxon>Streptophyta</taxon>
        <taxon>Embryophyta</taxon>
        <taxon>Tracheophyta</taxon>
        <taxon>Spermatophyta</taxon>
        <taxon>Magnoliopsida</taxon>
        <taxon>eudicotyledons</taxon>
        <taxon>Gunneridae</taxon>
        <taxon>Pentapetalae</taxon>
        <taxon>rosids</taxon>
        <taxon>malvids</taxon>
        <taxon>Malvales</taxon>
        <taxon>Dipterocarpaceae</taxon>
        <taxon>Rubroshorea</taxon>
    </lineage>
</organism>
<comment type="caution">
    <text evidence="1">The sequence shown here is derived from an EMBL/GenBank/DDBJ whole genome shotgun (WGS) entry which is preliminary data.</text>
</comment>
<protein>
    <submittedName>
        <fullName evidence="1">Uncharacterized protein</fullName>
    </submittedName>
</protein>
<proteinExistence type="predicted"/>
<evidence type="ECO:0000313" key="2">
    <source>
        <dbReference type="Proteomes" id="UP001054252"/>
    </source>
</evidence>
<dbReference type="Proteomes" id="UP001054252">
    <property type="component" value="Unassembled WGS sequence"/>
</dbReference>